<dbReference type="EMBL" id="JAPHNI010000002">
    <property type="protein sequence ID" value="KAJ8119065.1"/>
    <property type="molecule type" value="Genomic_DNA"/>
</dbReference>
<accession>A0ACC2IV86</accession>
<comment type="caution">
    <text evidence="1">The sequence shown here is derived from an EMBL/GenBank/DDBJ whole genome shotgun (WGS) entry which is preliminary data.</text>
</comment>
<sequence>MAASSTSPTERLPLLTTQSRYARVLDIAPWIPEVDPLHPRARTARVKLHQRHTMLIIQATLSTVFATVALAVMVWAVIHFPIEDDTGTIYTGSCRTVHYADGLWHVVLNVASTLFLGAGNYCMQVLVAPSRKDVDKAHKEGASMDIGIHCFRNVWRMSYTKRALWILLGVTSTTMHLFWNSAIFFSIPYTIYPIAIVTNDFQQDPKNWNVQDTAIHHCRIENRHSIYELKDKARDFTRLSNRECIENHIDPRHASAELILVSDVSYRDHHNRLLINAWENGYDHYTWNYEYNWICHGLRHGPNADTTDWTACTKDWILPHDGEPSSWMVYDSKIEYCLQGKSANNEERCGLHFSRTIFVIVAICLIVEAGLISSMAHIGKIPTMVTLGDAQADFLEYPGQLTQADDKIQQRSGKPARRRYCAQLCIAEWKPTNRFKLTAVGPKMWIGTVIAIVLAIALGLGLFSMSLIALKHTRFMTTSMTKSSLSPHKKRTPNRKTLRVSSYVGLQRTSYMLSLPLSYAAPMMLAFTVLHTLVARSVFLVRTAAYGPGPDGGRMGHRDASRVGYSSMGILLSKITGGIILLSFLLNSFRRFYGVPKHLPRMGNKTAFISAACQRPAGDSEAYLFPVTLMAIDPDPDGTGTRQPVRRWVFSTDRDAEPPEIGEQVEQPMPTDQHDDWDSMKEVLNRIVRPLGEVLRGRILYAKVKQATS</sequence>
<name>A0ACC2IV86_9PLEO</name>
<keyword evidence="2" id="KW-1185">Reference proteome</keyword>
<evidence type="ECO:0000313" key="1">
    <source>
        <dbReference type="EMBL" id="KAJ8119065.1"/>
    </source>
</evidence>
<protein>
    <submittedName>
        <fullName evidence="1">Uncharacterized protein</fullName>
    </submittedName>
</protein>
<gene>
    <name evidence="1" type="ORF">OPT61_g53</name>
</gene>
<reference evidence="1" key="1">
    <citation type="submission" date="2022-11" db="EMBL/GenBank/DDBJ databases">
        <title>Genome Sequence of Boeremia exigua.</title>
        <authorList>
            <person name="Buettner E."/>
        </authorList>
    </citation>
    <scope>NUCLEOTIDE SEQUENCE</scope>
    <source>
        <strain evidence="1">CU02</strain>
    </source>
</reference>
<proteinExistence type="predicted"/>
<organism evidence="1 2">
    <name type="scientific">Boeremia exigua</name>
    <dbReference type="NCBI Taxonomy" id="749465"/>
    <lineage>
        <taxon>Eukaryota</taxon>
        <taxon>Fungi</taxon>
        <taxon>Dikarya</taxon>
        <taxon>Ascomycota</taxon>
        <taxon>Pezizomycotina</taxon>
        <taxon>Dothideomycetes</taxon>
        <taxon>Pleosporomycetidae</taxon>
        <taxon>Pleosporales</taxon>
        <taxon>Pleosporineae</taxon>
        <taxon>Didymellaceae</taxon>
        <taxon>Boeremia</taxon>
    </lineage>
</organism>
<evidence type="ECO:0000313" key="2">
    <source>
        <dbReference type="Proteomes" id="UP001153331"/>
    </source>
</evidence>
<dbReference type="Proteomes" id="UP001153331">
    <property type="component" value="Unassembled WGS sequence"/>
</dbReference>